<keyword evidence="4 5" id="KW-0472">Membrane</keyword>
<dbReference type="EMBL" id="CP022188">
    <property type="protein sequence ID" value="AWI81412.1"/>
    <property type="molecule type" value="Genomic_DNA"/>
</dbReference>
<evidence type="ECO:0000313" key="7">
    <source>
        <dbReference type="Proteomes" id="UP000244902"/>
    </source>
</evidence>
<comment type="subcellular location">
    <subcellularLocation>
        <location evidence="1">Endomembrane system</location>
        <topology evidence="1">Multi-pass membrane protein</topology>
    </subcellularLocation>
</comment>
<keyword evidence="2 5" id="KW-0812">Transmembrane</keyword>
<dbReference type="Pfam" id="PF04191">
    <property type="entry name" value="PEMT"/>
    <property type="match status" value="1"/>
</dbReference>
<reference evidence="6 7" key="1">
    <citation type="submission" date="2017-06" db="EMBL/GenBank/DDBJ databases">
        <title>Azoarcus sp. TSNA42 complete genome sequence.</title>
        <authorList>
            <person name="Woo J.-H."/>
            <person name="Kim H.-S."/>
        </authorList>
    </citation>
    <scope>NUCLEOTIDE SEQUENCE [LARGE SCALE GENOMIC DNA]</scope>
    <source>
        <strain evidence="6 7">TSNA42</strain>
    </source>
</reference>
<name>A0A2U8H639_9RHOO</name>
<evidence type="ECO:0000256" key="3">
    <source>
        <dbReference type="ARBA" id="ARBA00022989"/>
    </source>
</evidence>
<organism evidence="6 7">
    <name type="scientific">Parazoarcus communis</name>
    <dbReference type="NCBI Taxonomy" id="41977"/>
    <lineage>
        <taxon>Bacteria</taxon>
        <taxon>Pseudomonadati</taxon>
        <taxon>Pseudomonadota</taxon>
        <taxon>Betaproteobacteria</taxon>
        <taxon>Rhodocyclales</taxon>
        <taxon>Zoogloeaceae</taxon>
        <taxon>Parazoarcus</taxon>
    </lineage>
</organism>
<keyword evidence="3 5" id="KW-1133">Transmembrane helix</keyword>
<evidence type="ECO:0000256" key="2">
    <source>
        <dbReference type="ARBA" id="ARBA00022692"/>
    </source>
</evidence>
<dbReference type="Proteomes" id="UP000244902">
    <property type="component" value="Chromosome"/>
</dbReference>
<feature type="transmembrane region" description="Helical" evidence="5">
    <location>
        <begin position="98"/>
        <end position="120"/>
    </location>
</feature>
<accession>A0A2U8H639</accession>
<dbReference type="PANTHER" id="PTHR12714:SF24">
    <property type="entry name" value="SLR1182 PROTEIN"/>
    <property type="match status" value="1"/>
</dbReference>
<keyword evidence="6" id="KW-0489">Methyltransferase</keyword>
<dbReference type="GO" id="GO:0012505">
    <property type="term" value="C:endomembrane system"/>
    <property type="evidence" value="ECO:0007669"/>
    <property type="project" value="UniProtKB-SubCell"/>
</dbReference>
<dbReference type="PANTHER" id="PTHR12714">
    <property type="entry name" value="PROTEIN-S ISOPRENYLCYSTEINE O-METHYLTRANSFERASE"/>
    <property type="match status" value="1"/>
</dbReference>
<sequence>MPDTRNSYMSALQLKLPPPVAAAFVALVMWLVASLPSAAQSTPLQLLLGGPIALVGGLISATGILSFWLARTTINPMHPERSSSLVTSGVFRLSRNPMYLGLVITLAGWAIHLPLSPALLGPPAFALYIHHFQILPEERILASMFGAEYESYKAKARRWL</sequence>
<protein>
    <submittedName>
        <fullName evidence="6">Isoprenylcysteine carboxyl methyltransferase</fullName>
    </submittedName>
</protein>
<feature type="transmembrane region" description="Helical" evidence="5">
    <location>
        <begin position="46"/>
        <end position="70"/>
    </location>
</feature>
<dbReference type="InterPro" id="IPR007318">
    <property type="entry name" value="Phopholipid_MeTrfase"/>
</dbReference>
<evidence type="ECO:0000313" key="6">
    <source>
        <dbReference type="EMBL" id="AWI81412.1"/>
    </source>
</evidence>
<feature type="transmembrane region" description="Helical" evidence="5">
    <location>
        <begin position="20"/>
        <end position="39"/>
    </location>
</feature>
<dbReference type="GO" id="GO:0008168">
    <property type="term" value="F:methyltransferase activity"/>
    <property type="evidence" value="ECO:0007669"/>
    <property type="project" value="UniProtKB-KW"/>
</dbReference>
<dbReference type="Gene3D" id="1.20.120.1630">
    <property type="match status" value="1"/>
</dbReference>
<keyword evidence="6" id="KW-0808">Transferase</keyword>
<dbReference type="GO" id="GO:0032259">
    <property type="term" value="P:methylation"/>
    <property type="evidence" value="ECO:0007669"/>
    <property type="project" value="UniProtKB-KW"/>
</dbReference>
<proteinExistence type="predicted"/>
<gene>
    <name evidence="6" type="ORF">CEW87_19825</name>
</gene>
<dbReference type="AlphaFoldDB" id="A0A2U8H639"/>
<evidence type="ECO:0000256" key="1">
    <source>
        <dbReference type="ARBA" id="ARBA00004127"/>
    </source>
</evidence>
<evidence type="ECO:0000256" key="4">
    <source>
        <dbReference type="ARBA" id="ARBA00023136"/>
    </source>
</evidence>
<evidence type="ECO:0000256" key="5">
    <source>
        <dbReference type="SAM" id="Phobius"/>
    </source>
</evidence>